<sequence>MKNSRYLILVFCGLLLFSCTGNKYIVERTPKHNNPVDEISWLKKRKKEFEKRECQITLYEKDGKNYYAVFATTPRAFDKNTTVVYDQEGNICLKFGGLIPPHKREAVKKFFENAENKGTIWKCKQRHKKE</sequence>
<dbReference type="EMBL" id="ADLE01000009">
    <property type="protein sequence ID" value="EJZ64194.1"/>
    <property type="molecule type" value="Genomic_DNA"/>
</dbReference>
<name>K0X900_9BACT</name>
<reference evidence="1 2" key="1">
    <citation type="submission" date="2012-08" db="EMBL/GenBank/DDBJ databases">
        <title>The Genome Sequence of Barnesiella intestinihominis YIT 11860.</title>
        <authorList>
            <consortium name="The Broad Institute Genome Sequencing Platform"/>
            <person name="Earl A."/>
            <person name="Ward D."/>
            <person name="Feldgarden M."/>
            <person name="Gevers D."/>
            <person name="Morotomi M."/>
            <person name="Walker B."/>
            <person name="Young S.K."/>
            <person name="Zeng Q."/>
            <person name="Gargeya S."/>
            <person name="Fitzgerald M."/>
            <person name="Haas B."/>
            <person name="Abouelleil A."/>
            <person name="Alvarado L."/>
            <person name="Arachchi H.M."/>
            <person name="Berlin A.M."/>
            <person name="Chapman S.B."/>
            <person name="Goldberg J."/>
            <person name="Griggs A."/>
            <person name="Gujja S."/>
            <person name="Hansen M."/>
            <person name="Howarth C."/>
            <person name="Imamovic A."/>
            <person name="Larimer J."/>
            <person name="McCowen C."/>
            <person name="Montmayeur A."/>
            <person name="Murphy C."/>
            <person name="Neiman D."/>
            <person name="Pearson M."/>
            <person name="Priest M."/>
            <person name="Roberts A."/>
            <person name="Saif S."/>
            <person name="Shea T."/>
            <person name="Sisk P."/>
            <person name="Sykes S."/>
            <person name="Wortman J."/>
            <person name="Nusbaum C."/>
            <person name="Birren B."/>
        </authorList>
    </citation>
    <scope>NUCLEOTIDE SEQUENCE [LARGE SCALE GENOMIC DNA]</scope>
    <source>
        <strain evidence="1 2">YIT 11860</strain>
    </source>
</reference>
<protein>
    <recommendedName>
        <fullName evidence="3">Lipoprotein</fullName>
    </recommendedName>
</protein>
<evidence type="ECO:0000313" key="1">
    <source>
        <dbReference type="EMBL" id="EJZ64194.1"/>
    </source>
</evidence>
<dbReference type="AlphaFoldDB" id="K0X900"/>
<dbReference type="PROSITE" id="PS51257">
    <property type="entry name" value="PROKAR_LIPOPROTEIN"/>
    <property type="match status" value="1"/>
</dbReference>
<accession>K0X900</accession>
<keyword evidence="2" id="KW-1185">Reference proteome</keyword>
<dbReference type="HOGENOM" id="CLU_1933902_0_0_10"/>
<evidence type="ECO:0000313" key="2">
    <source>
        <dbReference type="Proteomes" id="UP000006044"/>
    </source>
</evidence>
<proteinExistence type="predicted"/>
<comment type="caution">
    <text evidence="1">The sequence shown here is derived from an EMBL/GenBank/DDBJ whole genome shotgun (WGS) entry which is preliminary data.</text>
</comment>
<gene>
    <name evidence="1" type="ORF">HMPREF9448_01454</name>
</gene>
<dbReference type="Proteomes" id="UP000006044">
    <property type="component" value="Unassembled WGS sequence"/>
</dbReference>
<dbReference type="STRING" id="742726.HMPREF9448_01454"/>
<organism evidence="1 2">
    <name type="scientific">Barnesiella intestinihominis YIT 11860</name>
    <dbReference type="NCBI Taxonomy" id="742726"/>
    <lineage>
        <taxon>Bacteria</taxon>
        <taxon>Pseudomonadati</taxon>
        <taxon>Bacteroidota</taxon>
        <taxon>Bacteroidia</taxon>
        <taxon>Bacteroidales</taxon>
        <taxon>Barnesiellaceae</taxon>
        <taxon>Barnesiella</taxon>
    </lineage>
</organism>
<evidence type="ECO:0008006" key="3">
    <source>
        <dbReference type="Google" id="ProtNLM"/>
    </source>
</evidence>